<name>A0AAV9P0L2_9PEZI</name>
<protein>
    <submittedName>
        <fullName evidence="2">Uncharacterized protein</fullName>
    </submittedName>
</protein>
<keyword evidence="3" id="KW-1185">Reference proteome</keyword>
<proteinExistence type="predicted"/>
<dbReference type="GeneID" id="89931108"/>
<feature type="region of interest" description="Disordered" evidence="1">
    <location>
        <begin position="460"/>
        <end position="526"/>
    </location>
</feature>
<sequence>MGLALVDVDSRGFVMLRSIHQQGVVHAGEAELEEATAGLKWLSEPLATPRASYVPALGAIDTTGMPESRYRGFEEHKASIHGGLSKLDQHPHGCGKFIYILMSSTMEPLPLRWVSTLPHSSSMPLTLEHLRAWARGTDRVLCTSLLAISFSRCPSLLGVAKHFQDIGSSSPQQVRTVSEHRLSASLARSCRRRMVNGTFIKEDPTMELPLVWVLPYDDAESPAAVLGTGSNDGDTLSGIVDDSIEAPFLRSQADRQVFGTGKTLADILRDLDAGTYTPLNDGVDPHSGLPQDPTNGGANEQTSTHPKRHYATIILGRRNKRLPYTVDRSEARKGVPEVHKFWVPNKHGSWTRRRDEDGKQFDWDCEKSIRNLNSWRLRQFREAGFYIKPTPGSYSNAQMKWLVDIVTAQSGAPPAEGYGEMTRRFNATFPGKLDRTEANLSFQYWILQNEFRDNGMQFSESRRCTGGRRSGSVRGLDGGSGEAHEGTDRLDEGGHRSDGAEGVDNGLEGEEVTDDKLANEDLTGEA</sequence>
<accession>A0AAV9P0L2</accession>
<dbReference type="AlphaFoldDB" id="A0AAV9P0L2"/>
<evidence type="ECO:0000313" key="3">
    <source>
        <dbReference type="Proteomes" id="UP001337655"/>
    </source>
</evidence>
<evidence type="ECO:0000313" key="2">
    <source>
        <dbReference type="EMBL" id="KAK5164572.1"/>
    </source>
</evidence>
<gene>
    <name evidence="2" type="ORF">LTR77_009778</name>
</gene>
<dbReference type="RefSeq" id="XP_064654820.1">
    <property type="nucleotide sequence ID" value="XM_064807004.1"/>
</dbReference>
<feature type="compositionally biased region" description="Polar residues" evidence="1">
    <location>
        <begin position="292"/>
        <end position="304"/>
    </location>
</feature>
<reference evidence="2 3" key="1">
    <citation type="submission" date="2023-08" db="EMBL/GenBank/DDBJ databases">
        <title>Black Yeasts Isolated from many extreme environments.</title>
        <authorList>
            <person name="Coleine C."/>
            <person name="Stajich J.E."/>
            <person name="Selbmann L."/>
        </authorList>
    </citation>
    <scope>NUCLEOTIDE SEQUENCE [LARGE SCALE GENOMIC DNA]</scope>
    <source>
        <strain evidence="2 3">CCFEE 5935</strain>
    </source>
</reference>
<feature type="region of interest" description="Disordered" evidence="1">
    <location>
        <begin position="278"/>
        <end position="306"/>
    </location>
</feature>
<comment type="caution">
    <text evidence="2">The sequence shown here is derived from an EMBL/GenBank/DDBJ whole genome shotgun (WGS) entry which is preliminary data.</text>
</comment>
<dbReference type="Proteomes" id="UP001337655">
    <property type="component" value="Unassembled WGS sequence"/>
</dbReference>
<feature type="compositionally biased region" description="Basic and acidic residues" evidence="1">
    <location>
        <begin position="482"/>
        <end position="499"/>
    </location>
</feature>
<evidence type="ECO:0000256" key="1">
    <source>
        <dbReference type="SAM" id="MobiDB-lite"/>
    </source>
</evidence>
<organism evidence="2 3">
    <name type="scientific">Saxophila tyrrhenica</name>
    <dbReference type="NCBI Taxonomy" id="1690608"/>
    <lineage>
        <taxon>Eukaryota</taxon>
        <taxon>Fungi</taxon>
        <taxon>Dikarya</taxon>
        <taxon>Ascomycota</taxon>
        <taxon>Pezizomycotina</taxon>
        <taxon>Dothideomycetes</taxon>
        <taxon>Dothideomycetidae</taxon>
        <taxon>Mycosphaerellales</taxon>
        <taxon>Extremaceae</taxon>
        <taxon>Saxophila</taxon>
    </lineage>
</organism>
<dbReference type="EMBL" id="JAVRRT010000019">
    <property type="protein sequence ID" value="KAK5164572.1"/>
    <property type="molecule type" value="Genomic_DNA"/>
</dbReference>